<accession>M1D8P6</accession>
<organism evidence="3 4">
    <name type="scientific">Solanum tuberosum</name>
    <name type="common">Potato</name>
    <dbReference type="NCBI Taxonomy" id="4113"/>
    <lineage>
        <taxon>Eukaryota</taxon>
        <taxon>Viridiplantae</taxon>
        <taxon>Streptophyta</taxon>
        <taxon>Embryophyta</taxon>
        <taxon>Tracheophyta</taxon>
        <taxon>Spermatophyta</taxon>
        <taxon>Magnoliopsida</taxon>
        <taxon>eudicotyledons</taxon>
        <taxon>Gunneridae</taxon>
        <taxon>Pentapetalae</taxon>
        <taxon>asterids</taxon>
        <taxon>lamiids</taxon>
        <taxon>Solanales</taxon>
        <taxon>Solanaceae</taxon>
        <taxon>Solanoideae</taxon>
        <taxon>Solaneae</taxon>
        <taxon>Solanum</taxon>
    </lineage>
</organism>
<feature type="region of interest" description="Disordered" evidence="1">
    <location>
        <begin position="180"/>
        <end position="200"/>
    </location>
</feature>
<feature type="region of interest" description="Disordered" evidence="1">
    <location>
        <begin position="217"/>
        <end position="236"/>
    </location>
</feature>
<dbReference type="Proteomes" id="UP000011115">
    <property type="component" value="Unassembled WGS sequence"/>
</dbReference>
<dbReference type="PANTHER" id="PTHR33180">
    <property type="entry name" value="PHOTOSYSTEM II CP43 REACTION CENTER PROTEIN"/>
    <property type="match status" value="1"/>
</dbReference>
<reference evidence="4" key="1">
    <citation type="journal article" date="2011" name="Nature">
        <title>Genome sequence and analysis of the tuber crop potato.</title>
        <authorList>
            <consortium name="The Potato Genome Sequencing Consortium"/>
        </authorList>
    </citation>
    <scope>NUCLEOTIDE SEQUENCE [LARGE SCALE GENOMIC DNA]</scope>
    <source>
        <strain evidence="4">cv. DM1-3 516 R44</strain>
    </source>
</reference>
<sequence>MPSQNESILRHPKEACLGSIISKRSIDKGLIIEQEMAMMAKQSKTSLPFSVMITKLCRRSGVPRDKMRDIEVTPTSSTHIQRIEVEYTLEEADGRRAAPVDASPKNDVEMIPTEAPLPTLASRPSGHDPEDMALSPFCRCEATRLEVLVPWMIESVILATLTPLQESIDTLTARVKTCESRQGATSEARDDVDDLTTSEIPPATTRDIQMDDIAADESEAETDEKQKEVPKQTIYGDMPDLEETIMQSMIQTLLKETSMEGPSGSSVADMTLDTDAQTDEATL</sequence>
<keyword evidence="4" id="KW-1185">Reference proteome</keyword>
<feature type="domain" description="Putative plant transposon protein" evidence="2">
    <location>
        <begin position="1"/>
        <end position="63"/>
    </location>
</feature>
<dbReference type="InterPro" id="IPR046796">
    <property type="entry name" value="Transposase_32_dom"/>
</dbReference>
<dbReference type="AlphaFoldDB" id="M1D8P6"/>
<dbReference type="PaxDb" id="4113-PGSC0003DMT400085075"/>
<dbReference type="InParanoid" id="M1D8P6"/>
<dbReference type="Pfam" id="PF20167">
    <property type="entry name" value="Transposase_32"/>
    <property type="match status" value="1"/>
</dbReference>
<name>M1D8P6_SOLTU</name>
<evidence type="ECO:0000313" key="3">
    <source>
        <dbReference type="EnsemblPlants" id="PGSC0003DMT400085075"/>
    </source>
</evidence>
<proteinExistence type="predicted"/>
<dbReference type="PANTHER" id="PTHR33180:SF31">
    <property type="entry name" value="POLYPROTEIN PROTEIN"/>
    <property type="match status" value="1"/>
</dbReference>
<feature type="region of interest" description="Disordered" evidence="1">
    <location>
        <begin position="257"/>
        <end position="283"/>
    </location>
</feature>
<protein>
    <recommendedName>
        <fullName evidence="2">Putative plant transposon protein domain-containing protein</fullName>
    </recommendedName>
</protein>
<dbReference type="HOGENOM" id="CLU_029307_2_3_1"/>
<reference evidence="3" key="2">
    <citation type="submission" date="2015-06" db="UniProtKB">
        <authorList>
            <consortium name="EnsemblPlants"/>
        </authorList>
    </citation>
    <scope>IDENTIFICATION</scope>
    <source>
        <strain evidence="3">DM1-3 516 R44</strain>
    </source>
</reference>
<evidence type="ECO:0000313" key="4">
    <source>
        <dbReference type="Proteomes" id="UP000011115"/>
    </source>
</evidence>
<dbReference type="EnsemblPlants" id="PGSC0003DMT400085075">
    <property type="protein sequence ID" value="PGSC0003DMT400085075"/>
    <property type="gene ID" value="PGSC0003DMG400034646"/>
</dbReference>
<dbReference type="Gramene" id="PGSC0003DMT400085075">
    <property type="protein sequence ID" value="PGSC0003DMT400085075"/>
    <property type="gene ID" value="PGSC0003DMG400034646"/>
</dbReference>
<evidence type="ECO:0000256" key="1">
    <source>
        <dbReference type="SAM" id="MobiDB-lite"/>
    </source>
</evidence>
<evidence type="ECO:0000259" key="2">
    <source>
        <dbReference type="Pfam" id="PF20167"/>
    </source>
</evidence>